<feature type="domain" description="UDP-N-acetylglucosamine 2-epimerase" evidence="1">
    <location>
        <begin position="28"/>
        <end position="373"/>
    </location>
</feature>
<evidence type="ECO:0000259" key="1">
    <source>
        <dbReference type="Pfam" id="PF02350"/>
    </source>
</evidence>
<sequence>MSPTKHPKKICVVTGTRAEYGLLFWLMKAIEAHPDLELQIIATGMHLSPEFGLTYQEIEKDFTIDKKIEMLLSSDSAVGIAKSMGLAQISFADAYADLTPDLVVVLGDRYEIFSAASTAMILNIPIAHLHGGETTEGAFDEAIRHSITKMSHLHFAAAEDYKARIIQLGEQPERVFNVGGLGIDNIKKLKLLSRTEFEQSIDFKLDQKNILVTFHPVTLEQATAKTQFQNLLDAVDQLENTHIIFTKANSDTDGRVINKMIDDYVGANPQKSVGFTSLGQSRYLSALQYMDACVGNSSSGLIEAPSFHIGSINIGDRQKGRLKAASIIDCAPEKASVLAAFTTLYSDEFKAQLPALENPYGDGGASEKIIKILAAQDLSNILKKTFYNLA</sequence>
<comment type="caution">
    <text evidence="2">The sequence shown here is derived from an EMBL/GenBank/DDBJ whole genome shotgun (WGS) entry which is preliminary data.</text>
</comment>
<gene>
    <name evidence="2" type="primary">neuC</name>
    <name evidence="2" type="ORF">COB13_14490</name>
</gene>
<accession>A0A2A4YTZ3</accession>
<dbReference type="Pfam" id="PF02350">
    <property type="entry name" value="Epimerase_2"/>
    <property type="match status" value="1"/>
</dbReference>
<dbReference type="GO" id="GO:0006047">
    <property type="term" value="P:UDP-N-acetylglucosamine metabolic process"/>
    <property type="evidence" value="ECO:0007669"/>
    <property type="project" value="InterPro"/>
</dbReference>
<proteinExistence type="predicted"/>
<dbReference type="PANTHER" id="PTHR43174">
    <property type="entry name" value="UDP-N-ACETYLGLUCOSAMINE 2-EPIMERASE"/>
    <property type="match status" value="1"/>
</dbReference>
<dbReference type="AlphaFoldDB" id="A0A2A4YTZ3"/>
<dbReference type="InterPro" id="IPR020004">
    <property type="entry name" value="UDP-GlcNAc_Epase"/>
</dbReference>
<evidence type="ECO:0000313" key="2">
    <source>
        <dbReference type="EMBL" id="PCI98090.1"/>
    </source>
</evidence>
<organism evidence="2">
    <name type="scientific">OCS116 cluster bacterium</name>
    <dbReference type="NCBI Taxonomy" id="2030921"/>
    <lineage>
        <taxon>Bacteria</taxon>
        <taxon>Pseudomonadati</taxon>
        <taxon>Pseudomonadota</taxon>
        <taxon>Alphaproteobacteria</taxon>
        <taxon>OCS116 cluster</taxon>
    </lineage>
</organism>
<reference key="1">
    <citation type="submission" date="2017-08" db="EMBL/GenBank/DDBJ databases">
        <title>A dynamic microbial community with high functional redundancy inhabits the cold, oxic subseafloor aquifer.</title>
        <authorList>
            <person name="Tully B.J."/>
            <person name="Wheat C.G."/>
            <person name="Glazer B.T."/>
            <person name="Huber J.A."/>
        </authorList>
    </citation>
    <scope>NUCLEOTIDE SEQUENCE [LARGE SCALE GENOMIC DNA]</scope>
</reference>
<protein>
    <submittedName>
        <fullName evidence="2">UDP-N-acetylglucosamine 2-epimerase (Hydrolyzing)</fullName>
    </submittedName>
</protein>
<dbReference type="Gene3D" id="3.40.50.2000">
    <property type="entry name" value="Glycogen Phosphorylase B"/>
    <property type="match status" value="2"/>
</dbReference>
<dbReference type="InterPro" id="IPR029767">
    <property type="entry name" value="WecB-like"/>
</dbReference>
<dbReference type="SUPFAM" id="SSF53756">
    <property type="entry name" value="UDP-Glycosyltransferase/glycogen phosphorylase"/>
    <property type="match status" value="1"/>
</dbReference>
<dbReference type="PANTHER" id="PTHR43174:SF3">
    <property type="entry name" value="UDP-N-ACETYLGLUCOSAMINE 2-EPIMERASE"/>
    <property type="match status" value="1"/>
</dbReference>
<dbReference type="CDD" id="cd03786">
    <property type="entry name" value="GTB_UDP-GlcNAc_2-Epimerase"/>
    <property type="match status" value="1"/>
</dbReference>
<dbReference type="NCBIfam" id="TIGR03568">
    <property type="entry name" value="NeuC_NnaA"/>
    <property type="match status" value="1"/>
</dbReference>
<reference evidence="2" key="2">
    <citation type="journal article" date="2018" name="ISME J.">
        <title>A dynamic microbial community with high functional redundancy inhabits the cold, oxic subseafloor aquifer.</title>
        <authorList>
            <person name="Tully B.J."/>
            <person name="Wheat C.G."/>
            <person name="Glazer B.T."/>
            <person name="Huber J.A."/>
        </authorList>
    </citation>
    <scope>NUCLEOTIDE SEQUENCE</scope>
    <source>
        <strain evidence="2">NORP83</strain>
    </source>
</reference>
<dbReference type="EMBL" id="NVUS01000024">
    <property type="protein sequence ID" value="PCI98090.1"/>
    <property type="molecule type" value="Genomic_DNA"/>
</dbReference>
<dbReference type="GO" id="GO:0004553">
    <property type="term" value="F:hydrolase activity, hydrolyzing O-glycosyl compounds"/>
    <property type="evidence" value="ECO:0007669"/>
    <property type="project" value="InterPro"/>
</dbReference>
<name>A0A2A4YTZ3_9PROT</name>
<dbReference type="InterPro" id="IPR003331">
    <property type="entry name" value="UDP_GlcNAc_Epimerase_2_dom"/>
</dbReference>